<sequence length="180" mass="20630">MPPREDFQHVRKRQNWRAYCVGGLFLAFMLCMLLLNLWIQPVATLAFLTILILLAWCLAAAESKRLRALAASRAGEGICQFARQARCRENDPRVVRAVYEELAHQTARFAKAADFPVRWDDDIRQTLKMDEEDVENAFLPVMAWRAGRSLDKTRENPWAGKVETAGDLVRFLNAQPRLAD</sequence>
<dbReference type="EMBL" id="JARVII010000022">
    <property type="protein sequence ID" value="MDG9700061.1"/>
    <property type="molecule type" value="Genomic_DNA"/>
</dbReference>
<dbReference type="AlphaFoldDB" id="A0AAW6RN87"/>
<protein>
    <recommendedName>
        <fullName evidence="4">DUF2244 domain-containing protein</fullName>
    </recommendedName>
</protein>
<keyword evidence="1" id="KW-0812">Transmembrane</keyword>
<evidence type="ECO:0008006" key="4">
    <source>
        <dbReference type="Google" id="ProtNLM"/>
    </source>
</evidence>
<dbReference type="Proteomes" id="UP001237156">
    <property type="component" value="Unassembled WGS sequence"/>
</dbReference>
<evidence type="ECO:0000313" key="3">
    <source>
        <dbReference type="Proteomes" id="UP001237156"/>
    </source>
</evidence>
<gene>
    <name evidence="2" type="ORF">QB898_10130</name>
</gene>
<feature type="transmembrane region" description="Helical" evidence="1">
    <location>
        <begin position="45"/>
        <end position="63"/>
    </location>
</feature>
<comment type="caution">
    <text evidence="2">The sequence shown here is derived from an EMBL/GenBank/DDBJ whole genome shotgun (WGS) entry which is preliminary data.</text>
</comment>
<keyword evidence="1" id="KW-1133">Transmembrane helix</keyword>
<organism evidence="2 3">
    <name type="scientific">Ottowia cancrivicina</name>
    <dbReference type="NCBI Taxonomy" id="3040346"/>
    <lineage>
        <taxon>Bacteria</taxon>
        <taxon>Pseudomonadati</taxon>
        <taxon>Pseudomonadota</taxon>
        <taxon>Betaproteobacteria</taxon>
        <taxon>Burkholderiales</taxon>
        <taxon>Comamonadaceae</taxon>
        <taxon>Ottowia</taxon>
    </lineage>
</organism>
<keyword evidence="3" id="KW-1185">Reference proteome</keyword>
<feature type="transmembrane region" description="Helical" evidence="1">
    <location>
        <begin position="18"/>
        <end position="39"/>
    </location>
</feature>
<accession>A0AAW6RN87</accession>
<keyword evidence="1" id="KW-0472">Membrane</keyword>
<evidence type="ECO:0000313" key="2">
    <source>
        <dbReference type="EMBL" id="MDG9700061.1"/>
    </source>
</evidence>
<name>A0AAW6RN87_9BURK</name>
<proteinExistence type="predicted"/>
<dbReference type="RefSeq" id="WP_279524852.1">
    <property type="nucleotide sequence ID" value="NZ_JARVII010000022.1"/>
</dbReference>
<reference evidence="2 3" key="1">
    <citation type="submission" date="2023-04" db="EMBL/GenBank/DDBJ databases">
        <title>Ottowia paracancer sp. nov., isolated from human stomach.</title>
        <authorList>
            <person name="Song Y."/>
        </authorList>
    </citation>
    <scope>NUCLEOTIDE SEQUENCE [LARGE SCALE GENOMIC DNA]</scope>
    <source>
        <strain evidence="2 3">10c7w1</strain>
    </source>
</reference>
<evidence type="ECO:0000256" key="1">
    <source>
        <dbReference type="SAM" id="Phobius"/>
    </source>
</evidence>